<dbReference type="InterPro" id="IPR027484">
    <property type="entry name" value="PInositol-4-P-5-kinase_N"/>
</dbReference>
<evidence type="ECO:0000313" key="7">
    <source>
        <dbReference type="EMBL" id="KAB1220703.1"/>
    </source>
</evidence>
<dbReference type="PANTHER" id="PTHR45748">
    <property type="entry name" value="1-PHOSPHATIDYLINOSITOL 3-PHOSPHATE 5-KINASE-RELATED"/>
    <property type="match status" value="1"/>
</dbReference>
<keyword evidence="3 4" id="KW-0067">ATP-binding</keyword>
<reference evidence="7 8" key="1">
    <citation type="journal article" date="2019" name="Plant Biotechnol. J.">
        <title>The red bayberry genome and genetic basis of sex determination.</title>
        <authorList>
            <person name="Jia H.M."/>
            <person name="Jia H.J."/>
            <person name="Cai Q.L."/>
            <person name="Wang Y."/>
            <person name="Zhao H.B."/>
            <person name="Yang W.F."/>
            <person name="Wang G.Y."/>
            <person name="Li Y.H."/>
            <person name="Zhan D.L."/>
            <person name="Shen Y.T."/>
            <person name="Niu Q.F."/>
            <person name="Chang L."/>
            <person name="Qiu J."/>
            <person name="Zhao L."/>
            <person name="Xie H.B."/>
            <person name="Fu W.Y."/>
            <person name="Jin J."/>
            <person name="Li X.W."/>
            <person name="Jiao Y."/>
            <person name="Zhou C.C."/>
            <person name="Tu T."/>
            <person name="Chai C.Y."/>
            <person name="Gao J.L."/>
            <person name="Fan L.J."/>
            <person name="van de Weg E."/>
            <person name="Wang J.Y."/>
            <person name="Gao Z.S."/>
        </authorList>
    </citation>
    <scope>NUCLEOTIDE SEQUENCE [LARGE SCALE GENOMIC DNA]</scope>
    <source>
        <tissue evidence="7">Leaves</tissue>
    </source>
</reference>
<dbReference type="GO" id="GO:0046854">
    <property type="term" value="P:phosphatidylinositol phosphate biosynthetic process"/>
    <property type="evidence" value="ECO:0007669"/>
    <property type="project" value="TreeGrafter"/>
</dbReference>
<gene>
    <name evidence="7" type="ORF">CJ030_MR3G009347</name>
</gene>
<keyword evidence="4" id="KW-0808">Transferase</keyword>
<evidence type="ECO:0000313" key="8">
    <source>
        <dbReference type="Proteomes" id="UP000516437"/>
    </source>
</evidence>
<dbReference type="GO" id="GO:0000285">
    <property type="term" value="F:1-phosphatidylinositol-3-phosphate 5-kinase activity"/>
    <property type="evidence" value="ECO:0007669"/>
    <property type="project" value="InterPro"/>
</dbReference>
<dbReference type="Pfam" id="PF01504">
    <property type="entry name" value="PIP5K"/>
    <property type="match status" value="2"/>
</dbReference>
<feature type="compositionally biased region" description="Low complexity" evidence="5">
    <location>
        <begin position="531"/>
        <end position="543"/>
    </location>
</feature>
<proteinExistence type="predicted"/>
<dbReference type="PROSITE" id="PS51455">
    <property type="entry name" value="PIPK"/>
    <property type="match status" value="1"/>
</dbReference>
<dbReference type="InterPro" id="IPR027483">
    <property type="entry name" value="PInositol-4-P-4/5-kinase_C_sf"/>
</dbReference>
<dbReference type="SUPFAM" id="SSF56104">
    <property type="entry name" value="SAICAR synthase-like"/>
    <property type="match status" value="1"/>
</dbReference>
<feature type="compositionally biased region" description="Polar residues" evidence="5">
    <location>
        <begin position="516"/>
        <end position="530"/>
    </location>
</feature>
<evidence type="ECO:0000256" key="3">
    <source>
        <dbReference type="ARBA" id="ARBA00022840"/>
    </source>
</evidence>
<organism evidence="7 8">
    <name type="scientific">Morella rubra</name>
    <name type="common">Chinese bayberry</name>
    <dbReference type="NCBI Taxonomy" id="262757"/>
    <lineage>
        <taxon>Eukaryota</taxon>
        <taxon>Viridiplantae</taxon>
        <taxon>Streptophyta</taxon>
        <taxon>Embryophyta</taxon>
        <taxon>Tracheophyta</taxon>
        <taxon>Spermatophyta</taxon>
        <taxon>Magnoliopsida</taxon>
        <taxon>eudicotyledons</taxon>
        <taxon>Gunneridae</taxon>
        <taxon>Pentapetalae</taxon>
        <taxon>rosids</taxon>
        <taxon>fabids</taxon>
        <taxon>Fagales</taxon>
        <taxon>Myricaceae</taxon>
        <taxon>Morella</taxon>
    </lineage>
</organism>
<dbReference type="Gene3D" id="3.30.810.10">
    <property type="entry name" value="2-Layer Sandwich"/>
    <property type="match status" value="1"/>
</dbReference>
<feature type="domain" description="PIPK" evidence="6">
    <location>
        <begin position="513"/>
        <end position="838"/>
    </location>
</feature>
<keyword evidence="2 4" id="KW-0418">Kinase</keyword>
<evidence type="ECO:0000256" key="5">
    <source>
        <dbReference type="SAM" id="MobiDB-lite"/>
    </source>
</evidence>
<dbReference type="Proteomes" id="UP000516437">
    <property type="component" value="Chromosome 3"/>
</dbReference>
<sequence length="870" mass="97964">MQRSQCTTCGELPEAHFYSYAHHHKQLTIQVKQLPEGKHLPGEAEGKLWMWSRCTKSAPGTGIPKSTKRVLISTAARNLSFGKFLELNFSHSSASSGLSVCGNSPGNFLYFFGLGPMVAMFKYSTVAIYSVSLPPQKLEFRNSIRQEWLRKETENVYTKGMLLFREVANALKKIRSQFAGRTVNLQGVSLDLSGIEEILKLERSEFEVNLQSTVFTNGNPDQAVYKFLSLNRLSWELLLESCIWDRRLHSLLSSDPTVGETNTAEKVVLDQVNLKMNVPVAGGNEGTGTSLENSNEGFDDCADLRLKFNTSREANKFPIKEIPVEGQVHESDSGLGPSTDRSSDNGCIVRHTEPADCQSGDDNCQAVILPSFDNLQVDRTISKLHGSKKNKSFCSVPSGLENSIAWLWTPFPEMRQMDIKNFLKLCLQKFECISSYTPEYIPTAYQLISEEGSRLHIPLETDDYIVSDYEGELSSIIACALASLEDRHVALEVLDEDRRRGNGMVAKSFDSLQSLGRNSNVSSPHWSSNGFSDSDSGHSTPSISSDDSRFSSFDGLNLLESLVPLEPFSPVISLPGKGKYSVACIYANEFRDLRSRCCSSEVDYIASLSRCRNWDAKGGKSKSFFAKTLDDRFIVKEIKKTEFDSFMKFARDYFKYMNQSFELGNQTCLAKVLGIYQVNIRQAKSGKEFRHDLMVMENLNFGRKITRQYDLKGALHARYTTATDGSGDVLLDQNFVNDMNSSPLYVSNQAKRFLQRAVWNDTAFLNSINVMDYSLLVAVDTERRELVCGIIDYLRQYTWDKQLETWVKSSLVPKNVLPTVISPKEYKRRFRKFMSLHFLCVPDSWCTQISSDPCELCGIKDDDGTRQPNS</sequence>
<dbReference type="FunFam" id="3.30.800.10:FF:000007">
    <property type="entry name" value="Putative 1-phosphatidylinositol-4-phosphate 5-kinase/ zinc ion binding family"/>
    <property type="match status" value="1"/>
</dbReference>
<dbReference type="AlphaFoldDB" id="A0A6A1W719"/>
<dbReference type="CDD" id="cd17300">
    <property type="entry name" value="PIPKc_PIKfyve"/>
    <property type="match status" value="1"/>
</dbReference>
<feature type="region of interest" description="Disordered" evidence="5">
    <location>
        <begin position="516"/>
        <end position="543"/>
    </location>
</feature>
<dbReference type="OrthoDB" id="158357at2759"/>
<dbReference type="EMBL" id="RXIC02000021">
    <property type="protein sequence ID" value="KAB1220703.1"/>
    <property type="molecule type" value="Genomic_DNA"/>
</dbReference>
<accession>A0A6A1W719</accession>
<keyword evidence="8" id="KW-1185">Reference proteome</keyword>
<dbReference type="Gene3D" id="3.30.800.10">
    <property type="entry name" value="Phosphatidylinositol Phosphate Kinase II Beta"/>
    <property type="match status" value="1"/>
</dbReference>
<comment type="caution">
    <text evidence="7">The sequence shown here is derived from an EMBL/GenBank/DDBJ whole genome shotgun (WGS) entry which is preliminary data.</text>
</comment>
<evidence type="ECO:0000256" key="2">
    <source>
        <dbReference type="ARBA" id="ARBA00022777"/>
    </source>
</evidence>
<protein>
    <submittedName>
        <fullName evidence="7">Putative 1-phosphatidylinositol-3-phosphate 5-kinase FAB1D</fullName>
    </submittedName>
</protein>
<dbReference type="InterPro" id="IPR002498">
    <property type="entry name" value="PInositol-4-P-4/5-kinase_core"/>
</dbReference>
<dbReference type="SMART" id="SM00330">
    <property type="entry name" value="PIPKc"/>
    <property type="match status" value="1"/>
</dbReference>
<dbReference type="GO" id="GO:0010008">
    <property type="term" value="C:endosome membrane"/>
    <property type="evidence" value="ECO:0007669"/>
    <property type="project" value="TreeGrafter"/>
</dbReference>
<dbReference type="FunFam" id="3.30.810.10:FF:000001">
    <property type="entry name" value="1-phosphatidylinositol 3-phosphate 5-kinase FAB1"/>
    <property type="match status" value="1"/>
</dbReference>
<keyword evidence="1 4" id="KW-0547">Nucleotide-binding</keyword>
<dbReference type="PANTHER" id="PTHR45748:SF4">
    <property type="entry name" value="1-PHOSPHATIDYLINOSITOL-3-PHOSPHATE 5-KINASE FAB1D-RELATED"/>
    <property type="match status" value="1"/>
</dbReference>
<dbReference type="GO" id="GO:0005524">
    <property type="term" value="F:ATP binding"/>
    <property type="evidence" value="ECO:0007669"/>
    <property type="project" value="UniProtKB-UniRule"/>
</dbReference>
<name>A0A6A1W719_9ROSI</name>
<evidence type="ECO:0000256" key="1">
    <source>
        <dbReference type="ARBA" id="ARBA00022741"/>
    </source>
</evidence>
<dbReference type="InterPro" id="IPR044769">
    <property type="entry name" value="PIKfyve_PIPKc"/>
</dbReference>
<evidence type="ECO:0000259" key="6">
    <source>
        <dbReference type="PROSITE" id="PS51455"/>
    </source>
</evidence>
<evidence type="ECO:0000256" key="4">
    <source>
        <dbReference type="PROSITE-ProRule" id="PRU00781"/>
    </source>
</evidence>